<proteinExistence type="predicted"/>
<evidence type="ECO:0000313" key="1">
    <source>
        <dbReference type="EMBL" id="KRN17794.1"/>
    </source>
</evidence>
<reference evidence="1 2" key="1">
    <citation type="journal article" date="2015" name="Genome Announc.">
        <title>Expanding the biotechnology potential of lactobacilli through comparative genomics of 213 strains and associated genera.</title>
        <authorList>
            <person name="Sun Z."/>
            <person name="Harris H.M."/>
            <person name="McCann A."/>
            <person name="Guo C."/>
            <person name="Argimon S."/>
            <person name="Zhang W."/>
            <person name="Yang X."/>
            <person name="Jeffery I.B."/>
            <person name="Cooney J.C."/>
            <person name="Kagawa T.F."/>
            <person name="Liu W."/>
            <person name="Song Y."/>
            <person name="Salvetti E."/>
            <person name="Wrobel A."/>
            <person name="Rasinkangas P."/>
            <person name="Parkhill J."/>
            <person name="Rea M.C."/>
            <person name="O'Sullivan O."/>
            <person name="Ritari J."/>
            <person name="Douillard F.P."/>
            <person name="Paul Ross R."/>
            <person name="Yang R."/>
            <person name="Briner A.E."/>
            <person name="Felis G.E."/>
            <person name="de Vos W.M."/>
            <person name="Barrangou R."/>
            <person name="Klaenhammer T.R."/>
            <person name="Caufield P.W."/>
            <person name="Cui Y."/>
            <person name="Zhang H."/>
            <person name="O'Toole P.W."/>
        </authorList>
    </citation>
    <scope>NUCLEOTIDE SEQUENCE [LARGE SCALE GENOMIC DNA]</scope>
    <source>
        <strain evidence="1 2">DSM 23365</strain>
    </source>
</reference>
<gene>
    <name evidence="1" type="ORF">FD14_GL002516</name>
</gene>
<organism evidence="1 2">
    <name type="scientific">Secundilactobacillus similis DSM 23365 = JCM 2765</name>
    <dbReference type="NCBI Taxonomy" id="1423804"/>
    <lineage>
        <taxon>Bacteria</taxon>
        <taxon>Bacillati</taxon>
        <taxon>Bacillota</taxon>
        <taxon>Bacilli</taxon>
        <taxon>Lactobacillales</taxon>
        <taxon>Lactobacillaceae</taxon>
        <taxon>Secundilactobacillus</taxon>
    </lineage>
</organism>
<keyword evidence="2" id="KW-1185">Reference proteome</keyword>
<dbReference type="AlphaFoldDB" id="A0A0R2EMZ7"/>
<comment type="caution">
    <text evidence="1">The sequence shown here is derived from an EMBL/GenBank/DDBJ whole genome shotgun (WGS) entry which is preliminary data.</text>
</comment>
<dbReference type="STRING" id="1423804.FD14_GL002516"/>
<sequence length="64" mass="7308">MTEMIGQMPLSEVGPLRRGFELLDEAKEELLVAENDRLSNDEIDRLYSISDELVAWSPNLEAEE</sequence>
<dbReference type="Proteomes" id="UP000051442">
    <property type="component" value="Unassembled WGS sequence"/>
</dbReference>
<dbReference type="PATRIC" id="fig|1423804.4.peg.2723"/>
<name>A0A0R2EMZ7_9LACO</name>
<dbReference type="EMBL" id="AYZM01000171">
    <property type="protein sequence ID" value="KRN17794.1"/>
    <property type="molecule type" value="Genomic_DNA"/>
</dbReference>
<accession>A0A0R2EMZ7</accession>
<dbReference type="RefSeq" id="WP_156301673.1">
    <property type="nucleotide sequence ID" value="NZ_BBAD01000012.1"/>
</dbReference>
<evidence type="ECO:0000313" key="2">
    <source>
        <dbReference type="Proteomes" id="UP000051442"/>
    </source>
</evidence>
<protein>
    <submittedName>
        <fullName evidence="1">Uncharacterized protein</fullName>
    </submittedName>
</protein>